<dbReference type="CDD" id="cd02440">
    <property type="entry name" value="AdoMet_MTases"/>
    <property type="match status" value="1"/>
</dbReference>
<dbReference type="InterPro" id="IPR006162">
    <property type="entry name" value="Ppantetheine_attach_site"/>
</dbReference>
<dbReference type="InterPro" id="IPR023213">
    <property type="entry name" value="CAT-like_dom_sf"/>
</dbReference>
<evidence type="ECO:0000313" key="8">
    <source>
        <dbReference type="EMBL" id="GAA0618357.1"/>
    </source>
</evidence>
<feature type="region of interest" description="Disordered" evidence="6">
    <location>
        <begin position="1054"/>
        <end position="1082"/>
    </location>
</feature>
<dbReference type="InterPro" id="IPR001242">
    <property type="entry name" value="Condensation_dom"/>
</dbReference>
<dbReference type="PROSITE" id="PS50075">
    <property type="entry name" value="CARRIER"/>
    <property type="match status" value="4"/>
</dbReference>
<organism evidence="8 9">
    <name type="scientific">Sporichthya brevicatena</name>
    <dbReference type="NCBI Taxonomy" id="171442"/>
    <lineage>
        <taxon>Bacteria</taxon>
        <taxon>Bacillati</taxon>
        <taxon>Actinomycetota</taxon>
        <taxon>Actinomycetes</taxon>
        <taxon>Sporichthyales</taxon>
        <taxon>Sporichthyaceae</taxon>
        <taxon>Sporichthya</taxon>
    </lineage>
</organism>
<dbReference type="InterPro" id="IPR036736">
    <property type="entry name" value="ACP-like_sf"/>
</dbReference>
<keyword evidence="4" id="KW-0677">Repeat</keyword>
<dbReference type="SUPFAM" id="SSF53335">
    <property type="entry name" value="S-adenosyl-L-methionine-dependent methyltransferases"/>
    <property type="match status" value="1"/>
</dbReference>
<dbReference type="PROSITE" id="PS00455">
    <property type="entry name" value="AMP_BINDING"/>
    <property type="match status" value="4"/>
</dbReference>
<dbReference type="SUPFAM" id="SSF52777">
    <property type="entry name" value="CoA-dependent acyltransferases"/>
    <property type="match status" value="12"/>
</dbReference>
<dbReference type="RefSeq" id="WP_344604365.1">
    <property type="nucleotide sequence ID" value="NZ_BAAAHE010000015.1"/>
</dbReference>
<evidence type="ECO:0000256" key="3">
    <source>
        <dbReference type="ARBA" id="ARBA00022553"/>
    </source>
</evidence>
<dbReference type="SUPFAM" id="SSF56801">
    <property type="entry name" value="Acetyl-CoA synthetase-like"/>
    <property type="match status" value="4"/>
</dbReference>
<dbReference type="NCBIfam" id="TIGR01720">
    <property type="entry name" value="NRPS-para261"/>
    <property type="match status" value="1"/>
</dbReference>
<dbReference type="CDD" id="cd19540">
    <property type="entry name" value="LCL_NRPS-like"/>
    <property type="match status" value="2"/>
</dbReference>
<gene>
    <name evidence="8" type="ORF">GCM10009547_20840</name>
</gene>
<accession>A0ABP3S0K5</accession>
<dbReference type="Gene3D" id="3.40.50.980">
    <property type="match status" value="8"/>
</dbReference>
<dbReference type="InterPro" id="IPR010071">
    <property type="entry name" value="AA_adenyl_dom"/>
</dbReference>
<evidence type="ECO:0000259" key="7">
    <source>
        <dbReference type="PROSITE" id="PS50075"/>
    </source>
</evidence>
<dbReference type="Gene3D" id="3.30.559.30">
    <property type="entry name" value="Nonribosomal peptide synthetase, condensation domain"/>
    <property type="match status" value="6"/>
</dbReference>
<dbReference type="InterPro" id="IPR009081">
    <property type="entry name" value="PP-bd_ACP"/>
</dbReference>
<comment type="caution">
    <text evidence="8">The sequence shown here is derived from an EMBL/GenBank/DDBJ whole genome shotgun (WGS) entry which is preliminary data.</text>
</comment>
<feature type="region of interest" description="Disordered" evidence="6">
    <location>
        <begin position="5324"/>
        <end position="5365"/>
    </location>
</feature>
<dbReference type="Gene3D" id="3.30.559.10">
    <property type="entry name" value="Chloramphenicol acetyltransferase-like domain"/>
    <property type="match status" value="6"/>
</dbReference>
<dbReference type="CDD" id="cd05930">
    <property type="entry name" value="A_NRPS"/>
    <property type="match status" value="3"/>
</dbReference>
<reference evidence="9" key="1">
    <citation type="journal article" date="2019" name="Int. J. Syst. Evol. Microbiol.">
        <title>The Global Catalogue of Microorganisms (GCM) 10K type strain sequencing project: providing services to taxonomists for standard genome sequencing and annotation.</title>
        <authorList>
            <consortium name="The Broad Institute Genomics Platform"/>
            <consortium name="The Broad Institute Genome Sequencing Center for Infectious Disease"/>
            <person name="Wu L."/>
            <person name="Ma J."/>
        </authorList>
    </citation>
    <scope>NUCLEOTIDE SEQUENCE [LARGE SCALE GENOMIC DNA]</scope>
    <source>
        <strain evidence="9">JCM 10671</strain>
    </source>
</reference>
<protein>
    <recommendedName>
        <fullName evidence="7">Carrier domain-containing protein</fullName>
    </recommendedName>
</protein>
<dbReference type="InterPro" id="IPR010060">
    <property type="entry name" value="NRPS_synth"/>
</dbReference>
<feature type="domain" description="Carrier" evidence="7">
    <location>
        <begin position="978"/>
        <end position="1052"/>
    </location>
</feature>
<dbReference type="InterPro" id="IPR029063">
    <property type="entry name" value="SAM-dependent_MTases_sf"/>
</dbReference>
<comment type="cofactor">
    <cofactor evidence="1">
        <name>pantetheine 4'-phosphate</name>
        <dbReference type="ChEBI" id="CHEBI:47942"/>
    </cofactor>
</comment>
<dbReference type="PANTHER" id="PTHR45527:SF1">
    <property type="entry name" value="FATTY ACID SYNTHASE"/>
    <property type="match status" value="1"/>
</dbReference>
<evidence type="ECO:0000313" key="9">
    <source>
        <dbReference type="Proteomes" id="UP001500957"/>
    </source>
</evidence>
<keyword evidence="2" id="KW-0596">Phosphopantetheine</keyword>
<dbReference type="Gene3D" id="1.10.1200.10">
    <property type="entry name" value="ACP-like"/>
    <property type="match status" value="4"/>
</dbReference>
<feature type="domain" description="Carrier" evidence="7">
    <location>
        <begin position="5063"/>
        <end position="5136"/>
    </location>
</feature>
<dbReference type="CDD" id="cd19543">
    <property type="entry name" value="DCL_NRPS"/>
    <property type="match status" value="1"/>
</dbReference>
<dbReference type="CDD" id="cd17646">
    <property type="entry name" value="A_NRPS_AB3403-like"/>
    <property type="match status" value="1"/>
</dbReference>
<proteinExistence type="predicted"/>
<dbReference type="Proteomes" id="UP001500957">
    <property type="component" value="Unassembled WGS sequence"/>
</dbReference>
<dbReference type="Gene3D" id="3.40.50.150">
    <property type="entry name" value="Vaccinia Virus protein VP39"/>
    <property type="match status" value="1"/>
</dbReference>
<dbReference type="EMBL" id="BAAAHE010000015">
    <property type="protein sequence ID" value="GAA0618357.1"/>
    <property type="molecule type" value="Genomic_DNA"/>
</dbReference>
<name>A0ABP3S0K5_9ACTN</name>
<keyword evidence="9" id="KW-1185">Reference proteome</keyword>
<evidence type="ECO:0000256" key="6">
    <source>
        <dbReference type="SAM" id="MobiDB-lite"/>
    </source>
</evidence>
<dbReference type="Gene3D" id="3.30.300.30">
    <property type="match status" value="5"/>
</dbReference>
<dbReference type="Pfam" id="PF08242">
    <property type="entry name" value="Methyltransf_12"/>
    <property type="match status" value="1"/>
</dbReference>
<dbReference type="PANTHER" id="PTHR45527">
    <property type="entry name" value="NONRIBOSOMAL PEPTIDE SYNTHETASE"/>
    <property type="match status" value="1"/>
</dbReference>
<feature type="domain" description="Carrier" evidence="7">
    <location>
        <begin position="3986"/>
        <end position="4061"/>
    </location>
</feature>
<dbReference type="SMART" id="SM00823">
    <property type="entry name" value="PKS_PP"/>
    <property type="match status" value="4"/>
</dbReference>
<dbReference type="SUPFAM" id="SSF47336">
    <property type="entry name" value="ACP-like"/>
    <property type="match status" value="4"/>
</dbReference>
<dbReference type="InterPro" id="IPR013217">
    <property type="entry name" value="Methyltransf_12"/>
</dbReference>
<keyword evidence="5" id="KW-0045">Antibiotic biosynthesis</keyword>
<dbReference type="Pfam" id="PF00501">
    <property type="entry name" value="AMP-binding"/>
    <property type="match status" value="4"/>
</dbReference>
<dbReference type="Pfam" id="PF00550">
    <property type="entry name" value="PP-binding"/>
    <property type="match status" value="4"/>
</dbReference>
<dbReference type="Pfam" id="PF00668">
    <property type="entry name" value="Condensation"/>
    <property type="match status" value="6"/>
</dbReference>
<sequence length="5583" mass="588651">MTGTQGSGLADILPLTPLQEGLFFHRLADAGGLDLYTSQLTLDLAGPLRAERLRAAGQALLDRHPNLRAAFRQRKDGAPVALIPRSVELPWRELDLSGDDPDKREHELARFADEEQGAPFDPGVPPLVRFALVRLDADRHTLVLTHHHILLDGWSMPLLVQELCDLYAAGGDAGALPAPVPFRAHLEWLAGQDRTAAVEEWRTVLAGVPGPTLVRPEGRGRPADRSPLTVTRRLDAATTARLTAVAREYGATVSTVIQLAWGLTVATLTGRTDVVFGTTVAGRSPEVEGVERILGLCINTVPVRVSLDPAASLGENLTALQRTQTALLDHQHLGLPEIARAAGTGELFDTMTVVENWPETAPVTEVGGVRLTGMTCRDATHYPLYLVARPERELELRVHHRLDLVDAGTAERVADRLVAALRSLATAPDRTPAGLDLLAAAERTRVLTDWNDTAVAPADPDATLTGRLAAQAARTPDALAVVAENRHLTYRQLHDEAGRLAGLLAERGVGPESVVAVSVPRSAELMVALLAVELAGAAYLPVEVDLPAARRRDLVADARPVVGITVRAGLDEPAALGDLGWIVLDDPTTAAELARCPVAAPREPHPDGAAYLIYTSGSTGRPKGVAVSHRAIVNRLDWMQSAMPLTADDRVLQKTPAGFDVSVWEFFWALCEGAAVVFARPGGHADPAYLRELIAAEGVTTLHFVPSMLAAFLASDGGAAAAGPDWPATLRRCVCSGEALSTELAQRWLDRTGVELHNLYGPTEAAVDVTAWACRPGAELPSVPGVPIGRPVWNTQVRVLDAWLRPAPVGVPGELYLAGVQLARGYAGRPGLTSERFVADPYGAPGERLYRTGDLVAWRHDGALTYLGRTDHQVKIRGQRVEPGELEAALLARPDVAAAVAVPRTDGPGGTYLCAYVVPATGAELDPDAVTAELTATLPAGLVPGAVVVLDALPVTGNGKLDRAALPAPERARGEQREPRTAAEQTLCEVFAAVLRLDEVGVDDDFFFLGGDSIISISLVAQARRRGIDLTPRQIFELRTPAALAAIAPAETVPAETVPAETATDGTADGAPGALPAGDPDGVGNVPLVPVVHWLRERGGPIGRFSQSVLVHTPAGADAIRLETALQALLDRHDALRLRLTRPVPQLWSLAVEPTGRVRAADVLRRVDARALGADALRAAIAAETSAAADRLDPEAGEMVAAVWFDRGAEAGRLLLVVHHLAVDGVSWRILLPDLAAAWAGEPLDAVPTTLRTWARRLADEAASPARLGELEHWTATTAPGARLVAAEVPAAAATWTQADTARTVTRLPVADTVAVLGAVPAAARAGVQDVLLVAFGRAVDRWRADAGRATGPVLVDVEGHGRDASALGAAELDLSRTVGWLTTVHPLRLDTGGDSLEGAVRRVKETVRAVPAAGLGHGLLRYVNPQSAPLLAAGERAQVLFNYLGRMPAADGTATPWTPAPEAGVLGAAADPEQPVPYVLTLDALTEDGPDGPELAVTWTFVPDALSAADVDALSTYFAAAVAELRAWAAAGNTGLTPADLPAVTLRQEEIDRVCAFHRARTPGGAVTDIWPLSPLQEGLFFLASFDAGRRDIYTVQDHFDLDTTVDVERLRTALAALLARTPVLRAGFTNDGLAAPVQFLASAVEPPLDVVDLRGLEPGVEADRLAAVMAADRARRFDVTSPPLLAVTVVLRDGNRSRIVLSHHLLLWDGWSAALLFADLFELYASGGDATGLPRRGSYRDYLNWLGEQDAEVSAAVWRDALAELDSPTLVHPGLGEAEPVPPGIRRITLDEAASDAIRAAARAAGVTLNTLVSAAWGLVLSGLTGSGDVVFGTTVSGRPPAVPDVETVIGLFLNTVPARVRIDPAETVTELLGRLHRERSAVLGHDWLGLARIQRESGHPQLFDTLSVMQNFLGDDAEEEEAFRRRHRITDVGYADATHYPLTLVVTPTTELVLGLYHRPDVVTDAAAQAVLDRFAAVLEVLVADPGVRVGELDTLTAAERQQVLVEWNDTAADSGIESISELLAERAALCPDAVALVTADGSWTYAELEARVNRIARALLARGAGPERVVALALPRAADMVAALFAVLRTGAAYLPIDADTPADRVAFVLADAEPVCVLTTAARDGQLPVGGPEQVRLDDPATAAALTALSAEPLADAERPGFAPGVPHRLEHPAYVIYTSGSTGLPKGVVTPYRGLTNMQLNHRQHIFDPVVAQAGGRRLRIAHTVSFSFDMSWEELLWLVEGHEVHVCDEDLRRDPEALVAYCAAHAVDVVNVTPTYAAQLFEHGLLDGPHVPPLVLLGGEAVPEHVWSRLLTTPGVTGYNLYGPTEYTINTLGGGTDDSTTPTVGRPIRNTVAYVLDSRLRPVPPGVAGELYITGVGLARGYLQRAGLTAERFVADPFGEPGARMYRTGDLVRWRSDGLLDFVGRADDQVKIRGYRVEPGEVAAAVAAHPEVVDAAVIAVPAGDGTGSSRLVGYVVPAPAAGDSRDAAESAHVEQWQQIYDAEYTEIPTAVFTTDFAGWDSSYTGAPIPFDEMSEWRDATLARIRSLGARRVLEVGVGSGLLLSGLARDVDEYWATDFSAPVIAKLTADVASDPELAARVRLECRPAEHTDGLPRGHFDTIVVNSVVQYFPSAEHLAGVLTGLAELLAPGGTLFVGDVRDLRSLRAFHAAIALEQADPGVGPAQLAAQIDRRVALEKELVLHPAWFTDLAERTPTLAGADIRLKAGRAHNELTRHRYDVLLHAAGGPEPVAVDTVPGAVRIPDLENPRLSGELAALEVLASGSVSGVVAARAALRTAPVGTEPDDVVRAGYRAVCVPGSEPDRYEAVLLPADAPVRLTGTCRARPVGELANAPAAARAAADLLVRLRGFLKESLPDYMVPSALVPLPALPLTVNGKLDRRALPAPEPVATTAGRAPATPVEETLCALFAEVLGLERVGATDDFFAAGGHSLLATRLISRARSELGTDLAIRDLFEAPTAEELARRVEATRGPARAALVPGPRPERVPLSAAQRRLWLVDRLSGPSAAYNFPLVFRLTGALDTDALRAAVIDVMTRHESLRTLFAEAGGEPYQDVLDPAVAADEFTRSAFEVVPVAEEAITDVVAQRVRTPFRLGAELPVRASVLTVAPDDAVVVIVLHHVTTDEWSDRPFLADLDTAYRARVAGLDPRLAALPVQYADYTLWQERLLGDAPDPDSLMARQLDYWTATLAGSPVELRLPTDRPRPAEPSVTGGLVRAEVPAETAAGLRHLAAASGASMFMTLHAAFAALLTRLGAGEDLPIGVPVAGRADGALDDLVGFFVNTVVLRTDTSGDPSFADLLGRVRETGLAAFDAADVPFERVVEAVNPPRVPGRNPLFQVLIGYHARSSDDADLLGLPTRWLDPELGTAQFDLAVDVVDPGADTGEALLLKFEYSRDLFDPATVAELADRMLRLLAAATADPTRPLSRLDLLAPGEPASLLAAGVGPELAVPELTVAQALAVQAQCTPDRLALVAGAERLTFAELTGRAGGVAALLTEHGVRPGDLVGLALPRTATVPAIFGVLAAGAAYVPVDPNQPPARLEQMFADAAPVVVLTTAELANRLPAGVRTVVLPADAPVGSFAPVPPPPAAAAYVIFTSGSTGTPKGVVGTHRGLTNLLAAQRATVMDPAAQALGREVLRASCVTSFSFDASWDPLLWLVAGHELHVLDDESALDPAAVVAYLGAERIDYLDLTPTFLRELMRAGLGADGVPPAVLVVGGEATPPDLWGELTSWPLVAVHDLYGPTECTVDAWGRSAIRTADTVHRRAGAVANLAVRILDAGLTPVPDGVPGELYLAGPGLARGYLNRPGLTADRFVADPFGAPGTRMYRTGDLVRRRASGELEFLGRVDGQVKLRGLRIETGEIEAALRTAGAVDAAVAVREDRPGDPRLVAYVVAPGGAETDVETLRAAVAATLPAALVPSAFVVLPALPRSVAGKVDRAALPAPVDSRSAGSGRAPASALEGTVCALFAEVLGLPGGERPGADADFFALGGHSLLAMRLVARLRADLGADVSLRTVFDAPTPARLAARLATASAAGERPALTPVPSGAEVPLSPAQHGLWVLDRIAGPSPTYNIPIAWRLTGELDAAALRAAVRDLVERHEPLRTVVVERDGLPYQRVLPAETVRVVEATIDPADLPARLRGAAFHTFDLATEPPVRAELLRLGPTDHVLTLTVHHIAADEWSDAPLVTDLATAYAARREGRAPEFAPLPARYADFAAWQHRLLGERGAPTEYARQQTAFWREALAGLPVELSLPTDRPRPAMATGSGGTVPVTIDADLAAALRSLARTHDVSTFMVLQAAVAALLHRSGGGDDIPIGSPITGRADLALGDLVGYFLNTIVLRTDLSGRPSFAELLRRVRENDLAAFEHQDLPFDRVVEAVNPARSPARHPLFQVMVVHLPAPDDDPELPGLGATRIDADAAVAKFDLSFDFVDERGGDGGAGGIAGVVEYATDLFDESTAAGLADRLLRLLRAVVADPDRPVAGIDVLARGERDAALAAGRGRPAAALPANVAATVPALFEAQVRRDPTAPALVAGERRLTFGQLNAGANRLARLLVAAGAGPERPVGLVLPREHGMTAILAAAKAGAPYVPAEPDTPAARTAALFADAGAVLVVTTSDLVAEWGDVPVLVLDDPATAVRLGTADDRDLTDADRLAPLAPEHPVYVIYTSGSTGTPKGVVVPHTAVANLYASHAEDLHARAVVAAGRDRLRVGHAWSFSFDASWQPQLWLLGGHEVHVLDDETRRDADLLVAAVWDRDLDFLEVTPSFLAQLLAAGLVRPDVDGTPRCPLHLLGFGGEAVPPGVWTQLRELAGTDAVNLYGPTEATVDSLVAFVGDAKTPVVGRPVAGAHAYVLDAALHPVPPGVTGELYLAGAGLARGYLNRAGLTADRIVADPFGPPGTRMYRTGDLARFDAAGHLEYRGRSDDQVKLRGYRIEPAEIEAVLGRHGDLAAAVVAVRPGPGGVERLVAYVVPRPGADAPSVADLRRLAADALPGHMVPTAFVALDALPLLPGGKLDRSALPEPPAADRIRSRPPATSAENAVVTVVSELLGLEVGVEDDFFALGGDSILAMQVVSRLRAQGWKVTPRQIMAERTLDSVAAAAVPVEASDTATAATADDGTGTVPLTPTMAWMSEVDAPVAGIQQSSLVLTPAGTTEDGLRQALAAVARQHDLLRARLVRGTPWTLEVPSADQAVVHLECVDARGVGDLEALVAERARAARDRVDPDSGVMWAAVWFDRGPGERGRLLLTVHHLVMDAVSWRILLKDLAAAVAGRDLPPVTTSFRRHAQLLTAQVPHQRGGSPAAESVRAGGDPLPLRRPLDPTRDVVGTERTHDETLPTGLTTALLGPVPAAYGAHVDDVLLAALALAVADWRDRRGAVESSVDDGGGATLVDVKGHGRTGDLDVSRTLGRFATGVPVLLDPGPVRLADVESVPVAAAAVLERVRVSTGATAALGGDVPPSLEFNYLGRVGGPEDGDWASAPEEAVADLALDPSIPLAHALSLGAVAQDRPDGVVLLATWSWPDGVLDADAVVDLARTWFRALSALAAAAPRD</sequence>
<evidence type="ECO:0000256" key="2">
    <source>
        <dbReference type="ARBA" id="ARBA00022450"/>
    </source>
</evidence>
<dbReference type="InterPro" id="IPR025110">
    <property type="entry name" value="AMP-bd_C"/>
</dbReference>
<evidence type="ECO:0000256" key="5">
    <source>
        <dbReference type="ARBA" id="ARBA00023194"/>
    </source>
</evidence>
<evidence type="ECO:0000256" key="1">
    <source>
        <dbReference type="ARBA" id="ARBA00001957"/>
    </source>
</evidence>
<dbReference type="InterPro" id="IPR020806">
    <property type="entry name" value="PKS_PP-bd"/>
</dbReference>
<dbReference type="Pfam" id="PF13193">
    <property type="entry name" value="AMP-binding_C"/>
    <property type="match status" value="3"/>
</dbReference>
<dbReference type="InterPro" id="IPR020845">
    <property type="entry name" value="AMP-binding_CS"/>
</dbReference>
<keyword evidence="3" id="KW-0597">Phosphoprotein</keyword>
<dbReference type="Gene3D" id="2.30.38.10">
    <property type="entry name" value="Luciferase, Domain 3"/>
    <property type="match status" value="4"/>
</dbReference>
<dbReference type="NCBIfam" id="TIGR01733">
    <property type="entry name" value="AA-adenyl-dom"/>
    <property type="match status" value="4"/>
</dbReference>
<dbReference type="InterPro" id="IPR000873">
    <property type="entry name" value="AMP-dep_synth/lig_dom"/>
</dbReference>
<dbReference type="PROSITE" id="PS00012">
    <property type="entry name" value="PHOSPHOPANTETHEINE"/>
    <property type="match status" value="3"/>
</dbReference>
<dbReference type="NCBIfam" id="NF003417">
    <property type="entry name" value="PRK04813.1"/>
    <property type="match status" value="5"/>
</dbReference>
<feature type="compositionally biased region" description="Basic and acidic residues" evidence="6">
    <location>
        <begin position="5348"/>
        <end position="5365"/>
    </location>
</feature>
<dbReference type="InterPro" id="IPR045851">
    <property type="entry name" value="AMP-bd_C_sf"/>
</dbReference>
<feature type="domain" description="Carrier" evidence="7">
    <location>
        <begin position="2922"/>
        <end position="2997"/>
    </location>
</feature>
<evidence type="ECO:0000256" key="4">
    <source>
        <dbReference type="ARBA" id="ARBA00022737"/>
    </source>
</evidence>